<keyword evidence="2" id="KW-0436">Ligase</keyword>
<dbReference type="Gene3D" id="3.30.1330.100">
    <property type="entry name" value="CofE-like"/>
    <property type="match status" value="1"/>
</dbReference>
<dbReference type="EMBL" id="JBHUDE010000005">
    <property type="protein sequence ID" value="MFD1606169.1"/>
    <property type="molecule type" value="Genomic_DNA"/>
</dbReference>
<comment type="caution">
    <text evidence="2">The sequence shown here is derived from an EMBL/GenBank/DDBJ whole genome shotgun (WGS) entry which is preliminary data.</text>
</comment>
<dbReference type="RefSeq" id="WP_251514017.1">
    <property type="nucleotide sequence ID" value="NZ_JAMBON010000014.1"/>
</dbReference>
<dbReference type="InterPro" id="IPR002847">
    <property type="entry name" value="F420-0_gamma-glut_ligase-dom"/>
</dbReference>
<protein>
    <submittedName>
        <fullName evidence="2">Coenzyme F420-0:L-glutamate ligase</fullName>
    </submittedName>
</protein>
<evidence type="ECO:0000259" key="1">
    <source>
        <dbReference type="Pfam" id="PF01996"/>
    </source>
</evidence>
<organism evidence="2 3">
    <name type="scientific">Oceanobacillus luteolus</name>
    <dbReference type="NCBI Taxonomy" id="1274358"/>
    <lineage>
        <taxon>Bacteria</taxon>
        <taxon>Bacillati</taxon>
        <taxon>Bacillota</taxon>
        <taxon>Bacilli</taxon>
        <taxon>Bacillales</taxon>
        <taxon>Bacillaceae</taxon>
        <taxon>Oceanobacillus</taxon>
    </lineage>
</organism>
<reference evidence="3" key="1">
    <citation type="journal article" date="2019" name="Int. J. Syst. Evol. Microbiol.">
        <title>The Global Catalogue of Microorganisms (GCM) 10K type strain sequencing project: providing services to taxonomists for standard genome sequencing and annotation.</title>
        <authorList>
            <consortium name="The Broad Institute Genomics Platform"/>
            <consortium name="The Broad Institute Genome Sequencing Center for Infectious Disease"/>
            <person name="Wu L."/>
            <person name="Ma J."/>
        </authorList>
    </citation>
    <scope>NUCLEOTIDE SEQUENCE [LARGE SCALE GENOMIC DNA]</scope>
    <source>
        <strain evidence="3">CGMCC 1.12376</strain>
    </source>
</reference>
<dbReference type="Proteomes" id="UP001597221">
    <property type="component" value="Unassembled WGS sequence"/>
</dbReference>
<dbReference type="GO" id="GO:0016874">
    <property type="term" value="F:ligase activity"/>
    <property type="evidence" value="ECO:0007669"/>
    <property type="project" value="UniProtKB-KW"/>
</dbReference>
<sequence length="398" mass="43488">MERVVGTTVRGLRAPIINEGDDLEKIVVDTVLNAAEVEGITIQDRDIVSLTESIVARAQGNYASIDAIAADVSEKFGDETVGVIFPILSRNRFANCLSGIARGVKKVVLMLSYPSDEVGNHLVSIDDLDEKGINPWTDNLTEEQFRELFGNQKHPFTGVDYIEYYRSLVEAEGISCEIIFSNHAKSILDYTKHVLACDIHSRFRTKRILKNHGAETVYGLDDILTEPVNGSGYNEAFGLLGCNKATDDSVKLFPNKCQGLVDGIQAKIKEATGKTVEVMVYGDGAFKDPAGKIWELADPVVSPAYTKGLEGTPNEIKLKYLADNNFSHLRGEELDKAIAEYIENKSDDLVGSVEAQGTTPRKLTDLIGSLSDLTSGSGDKGTPFVFIQGYFDNYTSGK</sequence>
<evidence type="ECO:0000313" key="2">
    <source>
        <dbReference type="EMBL" id="MFD1606169.1"/>
    </source>
</evidence>
<dbReference type="Pfam" id="PF01996">
    <property type="entry name" value="F420_ligase"/>
    <property type="match status" value="1"/>
</dbReference>
<feature type="domain" description="Coenzyme F420:L-glutamate ligase-like" evidence="1">
    <location>
        <begin position="11"/>
        <end position="389"/>
    </location>
</feature>
<gene>
    <name evidence="2" type="ORF">ACFSBH_00600</name>
</gene>
<keyword evidence="3" id="KW-1185">Reference proteome</keyword>
<evidence type="ECO:0000313" key="3">
    <source>
        <dbReference type="Proteomes" id="UP001597221"/>
    </source>
</evidence>
<name>A0ABW4HMV1_9BACI</name>
<accession>A0ABW4HMV1</accession>
<proteinExistence type="predicted"/>
<dbReference type="SUPFAM" id="SSF144010">
    <property type="entry name" value="CofE-like"/>
    <property type="match status" value="1"/>
</dbReference>